<evidence type="ECO:0000313" key="3">
    <source>
        <dbReference type="Proteomes" id="UP001596052"/>
    </source>
</evidence>
<dbReference type="EMBL" id="JBHSMQ010000003">
    <property type="protein sequence ID" value="MFC5455209.1"/>
    <property type="molecule type" value="Genomic_DNA"/>
</dbReference>
<gene>
    <name evidence="2" type="ORF">ACFQDI_10110</name>
</gene>
<keyword evidence="3" id="KW-1185">Reference proteome</keyword>
<proteinExistence type="predicted"/>
<organism evidence="2 3">
    <name type="scientific">Prosthecobacter fluviatilis</name>
    <dbReference type="NCBI Taxonomy" id="445931"/>
    <lineage>
        <taxon>Bacteria</taxon>
        <taxon>Pseudomonadati</taxon>
        <taxon>Verrucomicrobiota</taxon>
        <taxon>Verrucomicrobiia</taxon>
        <taxon>Verrucomicrobiales</taxon>
        <taxon>Verrucomicrobiaceae</taxon>
        <taxon>Prosthecobacter</taxon>
    </lineage>
</organism>
<name>A0ABW0KPC5_9BACT</name>
<protein>
    <submittedName>
        <fullName evidence="2">ATP-grasp domain-containing protein</fullName>
    </submittedName>
</protein>
<accession>A0ABW0KPC5</accession>
<evidence type="ECO:0000259" key="1">
    <source>
        <dbReference type="Pfam" id="PF18299"/>
    </source>
</evidence>
<dbReference type="Pfam" id="PF18299">
    <property type="entry name" value="R2K_2"/>
    <property type="match status" value="1"/>
</dbReference>
<dbReference type="Proteomes" id="UP001596052">
    <property type="component" value="Unassembled WGS sequence"/>
</dbReference>
<evidence type="ECO:0000313" key="2">
    <source>
        <dbReference type="EMBL" id="MFC5455209.1"/>
    </source>
</evidence>
<sequence>MSELVKDDRPITVLLGPRATDDSVAIWRVCVANHWPVHRIQAWRVPEELRSCPNSIIIYGEPLFAEAVADQMDLALLEPSIDWLTTVPQKYLSRQIEFMTLGSARLLDSPAFVKPADGKIFEPRVYASGSDLPSEEQVDQDIPVLRSGIMDFRLEVRCFVLNRKLMTMSPYWREGELARSADDQWPCLLHEETEARTFAERILSDPTVPLPPACTLDVGKTSDGTWAIIESNPCWGAGLYGCDPTQVLQTIRAAILPRSEVTASHHPWISKRKTV</sequence>
<dbReference type="RefSeq" id="WP_377166066.1">
    <property type="nucleotide sequence ID" value="NZ_JBHSMQ010000003.1"/>
</dbReference>
<reference evidence="3" key="1">
    <citation type="journal article" date="2019" name="Int. J. Syst. Evol. Microbiol.">
        <title>The Global Catalogue of Microorganisms (GCM) 10K type strain sequencing project: providing services to taxonomists for standard genome sequencing and annotation.</title>
        <authorList>
            <consortium name="The Broad Institute Genomics Platform"/>
            <consortium name="The Broad Institute Genome Sequencing Center for Infectious Disease"/>
            <person name="Wu L."/>
            <person name="Ma J."/>
        </authorList>
    </citation>
    <scope>NUCLEOTIDE SEQUENCE [LARGE SCALE GENOMIC DNA]</scope>
    <source>
        <strain evidence="3">CGMCC 4.1469</strain>
    </source>
</reference>
<dbReference type="InterPro" id="IPR041261">
    <property type="entry name" value="R2K_2"/>
</dbReference>
<feature type="domain" description="ATP-grasp" evidence="1">
    <location>
        <begin position="91"/>
        <end position="249"/>
    </location>
</feature>
<comment type="caution">
    <text evidence="2">The sequence shown here is derived from an EMBL/GenBank/DDBJ whole genome shotgun (WGS) entry which is preliminary data.</text>
</comment>